<dbReference type="Pfam" id="PF03703">
    <property type="entry name" value="bPH_2"/>
    <property type="match status" value="1"/>
</dbReference>
<feature type="region of interest" description="Disordered" evidence="1">
    <location>
        <begin position="1"/>
        <end position="20"/>
    </location>
</feature>
<feature type="domain" description="YdbS-like PH" evidence="3">
    <location>
        <begin position="81"/>
        <end position="157"/>
    </location>
</feature>
<dbReference type="Proteomes" id="UP000565715">
    <property type="component" value="Unassembled WGS sequence"/>
</dbReference>
<feature type="transmembrane region" description="Helical" evidence="2">
    <location>
        <begin position="55"/>
        <end position="75"/>
    </location>
</feature>
<dbReference type="PANTHER" id="PTHR34473:SF3">
    <property type="entry name" value="TRANSMEMBRANE PROTEIN-RELATED"/>
    <property type="match status" value="1"/>
</dbReference>
<keyword evidence="2" id="KW-1133">Transmembrane helix</keyword>
<evidence type="ECO:0000256" key="2">
    <source>
        <dbReference type="SAM" id="Phobius"/>
    </source>
</evidence>
<proteinExistence type="predicted"/>
<dbReference type="PANTHER" id="PTHR34473">
    <property type="entry name" value="UPF0699 TRANSMEMBRANE PROTEIN YDBS"/>
    <property type="match status" value="1"/>
</dbReference>
<accession>A0A846XCR9</accession>
<dbReference type="AlphaFoldDB" id="A0A846XCR9"/>
<keyword evidence="2" id="KW-0812">Transmembrane</keyword>
<organism evidence="4 5">
    <name type="scientific">Nocardia speluncae</name>
    <dbReference type="NCBI Taxonomy" id="419477"/>
    <lineage>
        <taxon>Bacteria</taxon>
        <taxon>Bacillati</taxon>
        <taxon>Actinomycetota</taxon>
        <taxon>Actinomycetes</taxon>
        <taxon>Mycobacteriales</taxon>
        <taxon>Nocardiaceae</taxon>
        <taxon>Nocardia</taxon>
    </lineage>
</organism>
<dbReference type="RefSeq" id="WP_068043301.1">
    <property type="nucleotide sequence ID" value="NZ_JAAXOO010000003.1"/>
</dbReference>
<gene>
    <name evidence="4" type="ORF">HGA13_13880</name>
</gene>
<reference evidence="4 5" key="1">
    <citation type="submission" date="2020-04" db="EMBL/GenBank/DDBJ databases">
        <title>MicrobeNet Type strains.</title>
        <authorList>
            <person name="Nicholson A.C."/>
        </authorList>
    </citation>
    <scope>NUCLEOTIDE SEQUENCE [LARGE SCALE GENOMIC DNA]</scope>
    <source>
        <strain evidence="4 5">DSM 45078</strain>
    </source>
</reference>
<evidence type="ECO:0000313" key="5">
    <source>
        <dbReference type="Proteomes" id="UP000565715"/>
    </source>
</evidence>
<keyword evidence="2" id="KW-0472">Membrane</keyword>
<keyword evidence="5" id="KW-1185">Reference proteome</keyword>
<evidence type="ECO:0000256" key="1">
    <source>
        <dbReference type="SAM" id="MobiDB-lite"/>
    </source>
</evidence>
<sequence length="170" mass="18664">MSPDSPPRSTDPLLDPARRPSPRAKTLWTVEIALTWLVLIAALVAWAVVDPDRRSWHVAVAVVVVPVAVLATIVVPRWRFRVHRWEVTDEAVYSRVGWLSLESRVAPISRVQTVDTERGPLERLLGLSTITVTTASSAGAVRIGLLDRALAEKTVAQLTEIAARHRGDAT</sequence>
<dbReference type="InterPro" id="IPR005182">
    <property type="entry name" value="YdbS-like_PH"/>
</dbReference>
<dbReference type="EMBL" id="JAAXOO010000003">
    <property type="protein sequence ID" value="NKY34161.1"/>
    <property type="molecule type" value="Genomic_DNA"/>
</dbReference>
<feature type="transmembrane region" description="Helical" evidence="2">
    <location>
        <begin position="27"/>
        <end position="49"/>
    </location>
</feature>
<protein>
    <submittedName>
        <fullName evidence="4">PH domain-containing protein</fullName>
    </submittedName>
</protein>
<evidence type="ECO:0000259" key="3">
    <source>
        <dbReference type="Pfam" id="PF03703"/>
    </source>
</evidence>
<comment type="caution">
    <text evidence="4">The sequence shown here is derived from an EMBL/GenBank/DDBJ whole genome shotgun (WGS) entry which is preliminary data.</text>
</comment>
<name>A0A846XCR9_9NOCA</name>
<evidence type="ECO:0000313" key="4">
    <source>
        <dbReference type="EMBL" id="NKY34161.1"/>
    </source>
</evidence>